<dbReference type="InterPro" id="IPR003538">
    <property type="entry name" value="TonB"/>
</dbReference>
<evidence type="ECO:0000259" key="7">
    <source>
        <dbReference type="PROSITE" id="PS52015"/>
    </source>
</evidence>
<dbReference type="OrthoDB" id="1628901at2"/>
<protein>
    <recommendedName>
        <fullName evidence="5">Protein TonB</fullName>
    </recommendedName>
</protein>
<evidence type="ECO:0000256" key="2">
    <source>
        <dbReference type="ARBA" id="ARBA00022692"/>
    </source>
</evidence>
<evidence type="ECO:0000313" key="8">
    <source>
        <dbReference type="EMBL" id="TQV70921.1"/>
    </source>
</evidence>
<gene>
    <name evidence="8" type="ORF">FLL45_21580</name>
</gene>
<feature type="chain" id="PRO_5021822826" description="Protein TonB" evidence="6">
    <location>
        <begin position="18"/>
        <end position="118"/>
    </location>
</feature>
<keyword evidence="9" id="KW-1185">Reference proteome</keyword>
<dbReference type="GO" id="GO:0015031">
    <property type="term" value="P:protein transport"/>
    <property type="evidence" value="ECO:0007669"/>
    <property type="project" value="UniProtKB-UniRule"/>
</dbReference>
<reference evidence="8 9" key="1">
    <citation type="submission" date="2019-06" db="EMBL/GenBank/DDBJ databases">
        <title>Draft genome of Aliikangiella marina GYP-15.</title>
        <authorList>
            <person name="Wang G."/>
        </authorList>
    </citation>
    <scope>NUCLEOTIDE SEQUENCE [LARGE SCALE GENOMIC DNA]</scope>
    <source>
        <strain evidence="8 9">GYP-15</strain>
    </source>
</reference>
<dbReference type="PROSITE" id="PS51257">
    <property type="entry name" value="PROKAR_LIPOPROTEIN"/>
    <property type="match status" value="1"/>
</dbReference>
<feature type="signal peptide" evidence="6">
    <location>
        <begin position="1"/>
        <end position="17"/>
    </location>
</feature>
<dbReference type="Gene3D" id="3.30.2420.10">
    <property type="entry name" value="TonB"/>
    <property type="match status" value="1"/>
</dbReference>
<name>A0A545T142_9GAMM</name>
<dbReference type="InterPro" id="IPR037682">
    <property type="entry name" value="TonB_C"/>
</dbReference>
<dbReference type="RefSeq" id="WP_142944138.1">
    <property type="nucleotide sequence ID" value="NZ_VIKR01000007.1"/>
</dbReference>
<dbReference type="InterPro" id="IPR006260">
    <property type="entry name" value="TonB/TolA_C"/>
</dbReference>
<dbReference type="Pfam" id="PF03544">
    <property type="entry name" value="TonB_C"/>
    <property type="match status" value="1"/>
</dbReference>
<keyword evidence="5" id="KW-0653">Protein transport</keyword>
<feature type="domain" description="TonB C-terminal" evidence="7">
    <location>
        <begin position="33"/>
        <end position="118"/>
    </location>
</feature>
<dbReference type="GO" id="GO:0055085">
    <property type="term" value="P:transmembrane transport"/>
    <property type="evidence" value="ECO:0007669"/>
    <property type="project" value="InterPro"/>
</dbReference>
<keyword evidence="5" id="KW-0735">Signal-anchor</keyword>
<comment type="similarity">
    <text evidence="5">Belongs to the TonB family.</text>
</comment>
<evidence type="ECO:0000256" key="1">
    <source>
        <dbReference type="ARBA" id="ARBA00004167"/>
    </source>
</evidence>
<dbReference type="Proteomes" id="UP000317839">
    <property type="component" value="Unassembled WGS sequence"/>
</dbReference>
<keyword evidence="2" id="KW-0812">Transmembrane</keyword>
<comment type="subcellular location">
    <subcellularLocation>
        <location evidence="5">Cell inner membrane</location>
        <topology evidence="5">Single-pass membrane protein</topology>
        <orientation evidence="5">Periplasmic side</orientation>
    </subcellularLocation>
    <subcellularLocation>
        <location evidence="1">Membrane</location>
        <topology evidence="1">Single-pass membrane protein</topology>
    </subcellularLocation>
</comment>
<proteinExistence type="inferred from homology"/>
<evidence type="ECO:0000256" key="6">
    <source>
        <dbReference type="SAM" id="SignalP"/>
    </source>
</evidence>
<dbReference type="PROSITE" id="PS52015">
    <property type="entry name" value="TONB_CTD"/>
    <property type="match status" value="1"/>
</dbReference>
<dbReference type="GO" id="GO:0030288">
    <property type="term" value="C:outer membrane-bounded periplasmic space"/>
    <property type="evidence" value="ECO:0007669"/>
    <property type="project" value="InterPro"/>
</dbReference>
<evidence type="ECO:0000256" key="5">
    <source>
        <dbReference type="RuleBase" id="RU362123"/>
    </source>
</evidence>
<accession>A0A545T142</accession>
<keyword evidence="5" id="KW-0997">Cell inner membrane</keyword>
<dbReference type="SUPFAM" id="SSF74653">
    <property type="entry name" value="TolA/TonB C-terminal domain"/>
    <property type="match status" value="1"/>
</dbReference>
<sequence>MTKYFFSLCLLSLCACASYEKVAYQEPPDAEKLGGVILEPVLKVRPYYPQKAKENGLNGWVMFEFNVGEIGEPVNIKVVDSHPKGLFIPEAKSAFKKWRFQSIKKDTVKKQFSIVYFE</sequence>
<dbReference type="AlphaFoldDB" id="A0A545T142"/>
<dbReference type="GO" id="GO:0015891">
    <property type="term" value="P:siderophore transport"/>
    <property type="evidence" value="ECO:0007669"/>
    <property type="project" value="InterPro"/>
</dbReference>
<dbReference type="GO" id="GO:0005886">
    <property type="term" value="C:plasma membrane"/>
    <property type="evidence" value="ECO:0007669"/>
    <property type="project" value="UniProtKB-SubCell"/>
</dbReference>
<evidence type="ECO:0000256" key="4">
    <source>
        <dbReference type="ARBA" id="ARBA00023136"/>
    </source>
</evidence>
<evidence type="ECO:0000256" key="3">
    <source>
        <dbReference type="ARBA" id="ARBA00022989"/>
    </source>
</evidence>
<evidence type="ECO:0000313" key="9">
    <source>
        <dbReference type="Proteomes" id="UP000317839"/>
    </source>
</evidence>
<dbReference type="EMBL" id="VIKR01000007">
    <property type="protein sequence ID" value="TQV70921.1"/>
    <property type="molecule type" value="Genomic_DNA"/>
</dbReference>
<comment type="caution">
    <text evidence="8">The sequence shown here is derived from an EMBL/GenBank/DDBJ whole genome shotgun (WGS) entry which is preliminary data.</text>
</comment>
<dbReference type="PRINTS" id="PR01374">
    <property type="entry name" value="TONBPROTEIN"/>
</dbReference>
<dbReference type="GO" id="GO:0031992">
    <property type="term" value="F:energy transducer activity"/>
    <property type="evidence" value="ECO:0007669"/>
    <property type="project" value="InterPro"/>
</dbReference>
<keyword evidence="5" id="KW-0813">Transport</keyword>
<keyword evidence="4" id="KW-0472">Membrane</keyword>
<keyword evidence="6" id="KW-0732">Signal</keyword>
<keyword evidence="5" id="KW-1003">Cell membrane</keyword>
<comment type="function">
    <text evidence="5">Interacts with outer membrane receptor proteins that carry out high-affinity binding and energy dependent uptake into the periplasmic space of specific substrates. It could act to transduce energy from the cytoplasmic membrane to specific energy-requiring processes in the outer membrane, resulting in the release into the periplasm of ligands bound by these outer membrane proteins.</text>
</comment>
<dbReference type="NCBIfam" id="TIGR01352">
    <property type="entry name" value="tonB_Cterm"/>
    <property type="match status" value="1"/>
</dbReference>
<organism evidence="8 9">
    <name type="scientific">Aliikangiella marina</name>
    <dbReference type="NCBI Taxonomy" id="1712262"/>
    <lineage>
        <taxon>Bacteria</taxon>
        <taxon>Pseudomonadati</taxon>
        <taxon>Pseudomonadota</taxon>
        <taxon>Gammaproteobacteria</taxon>
        <taxon>Oceanospirillales</taxon>
        <taxon>Pleioneaceae</taxon>
        <taxon>Aliikangiella</taxon>
    </lineage>
</organism>
<keyword evidence="3" id="KW-1133">Transmembrane helix</keyword>